<evidence type="ECO:0000256" key="5">
    <source>
        <dbReference type="ARBA" id="ARBA00023002"/>
    </source>
</evidence>
<accession>A0A5C5ZDQ7</accession>
<evidence type="ECO:0000256" key="1">
    <source>
        <dbReference type="ARBA" id="ARBA00004196"/>
    </source>
</evidence>
<dbReference type="SUPFAM" id="SSF46626">
    <property type="entry name" value="Cytochrome c"/>
    <property type="match status" value="2"/>
</dbReference>
<dbReference type="InterPro" id="IPR036909">
    <property type="entry name" value="Cyt_c-like_dom_sf"/>
</dbReference>
<keyword evidence="6 7" id="KW-0408">Iron</keyword>
<sequence>MGQNRFKPLAHPRPCTMFRTAPRTAAPLLAGAVVVGVVVAGAALIAGSQAPLSPTSRRQEPTAAAHTPTLTAAAAASPALPGEPITLGEGDLLTGVPGEGPLTSDQLDAWLADPANHRPLDARLPLGLAAGQGAIQGLDNNPLTRAKIELGRQLYFDPRLSSDASVSCASCHTPDLGYAADTRFGVGIEGLEGSRNSPTAFNRILSARQFWDGRAATLEEQAVGPIANPIEMGSTHEACAQCVAGVAGYQRQFDALFPDGVTIDNIGRALASFERAVVTGTAPWDYHDALRAFQRNFAEDLEYLEEDDPELYEQYQRLQQQAAAHPLSESARRGGELFFAERSGCTQCHVGANFSDELYHNLGVGLDQEDEDKVDEDIDWGRYVVTKQDADRGAFKTPTLRNVDQTAPYMHDGSQATLAEVIEWYDQGGHPNPFLSDKIKPLKLTKQEKADLVAFMKSLTGPLPKVETGRLPK</sequence>
<dbReference type="EMBL" id="SJPO01000001">
    <property type="protein sequence ID" value="TWT85462.1"/>
    <property type="molecule type" value="Genomic_DNA"/>
</dbReference>
<dbReference type="GO" id="GO:0046872">
    <property type="term" value="F:metal ion binding"/>
    <property type="evidence" value="ECO:0007669"/>
    <property type="project" value="UniProtKB-KW"/>
</dbReference>
<dbReference type="Pfam" id="PF00034">
    <property type="entry name" value="Cytochrom_C"/>
    <property type="match status" value="1"/>
</dbReference>
<organism evidence="9 10">
    <name type="scientific">Posidoniimonas polymericola</name>
    <dbReference type="NCBI Taxonomy" id="2528002"/>
    <lineage>
        <taxon>Bacteria</taxon>
        <taxon>Pseudomonadati</taxon>
        <taxon>Planctomycetota</taxon>
        <taxon>Planctomycetia</taxon>
        <taxon>Pirellulales</taxon>
        <taxon>Lacipirellulaceae</taxon>
        <taxon>Posidoniimonas</taxon>
    </lineage>
</organism>
<dbReference type="PANTHER" id="PTHR30600:SF10">
    <property type="entry name" value="BLL6722 PROTEIN"/>
    <property type="match status" value="1"/>
</dbReference>
<keyword evidence="9" id="KW-0575">Peroxidase</keyword>
<evidence type="ECO:0000256" key="3">
    <source>
        <dbReference type="ARBA" id="ARBA00022723"/>
    </source>
</evidence>
<dbReference type="Gene3D" id="1.10.760.10">
    <property type="entry name" value="Cytochrome c-like domain"/>
    <property type="match status" value="2"/>
</dbReference>
<dbReference type="Proteomes" id="UP000318478">
    <property type="component" value="Unassembled WGS sequence"/>
</dbReference>
<keyword evidence="2 7" id="KW-0349">Heme</keyword>
<evidence type="ECO:0000256" key="2">
    <source>
        <dbReference type="ARBA" id="ARBA00022617"/>
    </source>
</evidence>
<dbReference type="Pfam" id="PF03150">
    <property type="entry name" value="CCP_MauG"/>
    <property type="match status" value="1"/>
</dbReference>
<evidence type="ECO:0000313" key="10">
    <source>
        <dbReference type="Proteomes" id="UP000318478"/>
    </source>
</evidence>
<dbReference type="PROSITE" id="PS51007">
    <property type="entry name" value="CYTC"/>
    <property type="match status" value="2"/>
</dbReference>
<dbReference type="InterPro" id="IPR004852">
    <property type="entry name" value="Di-haem_cyt_c_peroxidsae"/>
</dbReference>
<feature type="domain" description="Cytochrome c" evidence="8">
    <location>
        <begin position="329"/>
        <end position="460"/>
    </location>
</feature>
<dbReference type="GO" id="GO:0009055">
    <property type="term" value="F:electron transfer activity"/>
    <property type="evidence" value="ECO:0007669"/>
    <property type="project" value="InterPro"/>
</dbReference>
<feature type="domain" description="Cytochrome c" evidence="8">
    <location>
        <begin position="146"/>
        <end position="254"/>
    </location>
</feature>
<evidence type="ECO:0000259" key="8">
    <source>
        <dbReference type="PROSITE" id="PS51007"/>
    </source>
</evidence>
<name>A0A5C5ZDQ7_9BACT</name>
<evidence type="ECO:0000256" key="7">
    <source>
        <dbReference type="PROSITE-ProRule" id="PRU00433"/>
    </source>
</evidence>
<keyword evidence="5 9" id="KW-0560">Oxidoreductase</keyword>
<keyword evidence="3 7" id="KW-0479">Metal-binding</keyword>
<protein>
    <submittedName>
        <fullName evidence="9">Cytochrome c551 peroxidase</fullName>
        <ecNumber evidence="9">1.11.1.5</ecNumber>
    </submittedName>
</protein>
<dbReference type="PANTHER" id="PTHR30600">
    <property type="entry name" value="CYTOCHROME C PEROXIDASE-RELATED"/>
    <property type="match status" value="1"/>
</dbReference>
<dbReference type="EC" id="1.11.1.5" evidence="9"/>
<reference evidence="9 10" key="1">
    <citation type="submission" date="2019-02" db="EMBL/GenBank/DDBJ databases">
        <title>Deep-cultivation of Planctomycetes and their phenomic and genomic characterization uncovers novel biology.</title>
        <authorList>
            <person name="Wiegand S."/>
            <person name="Jogler M."/>
            <person name="Boedeker C."/>
            <person name="Pinto D."/>
            <person name="Vollmers J."/>
            <person name="Rivas-Marin E."/>
            <person name="Kohn T."/>
            <person name="Peeters S.H."/>
            <person name="Heuer A."/>
            <person name="Rast P."/>
            <person name="Oberbeckmann S."/>
            <person name="Bunk B."/>
            <person name="Jeske O."/>
            <person name="Meyerdierks A."/>
            <person name="Storesund J.E."/>
            <person name="Kallscheuer N."/>
            <person name="Luecker S."/>
            <person name="Lage O.M."/>
            <person name="Pohl T."/>
            <person name="Merkel B.J."/>
            <person name="Hornburger P."/>
            <person name="Mueller R.-W."/>
            <person name="Bruemmer F."/>
            <person name="Labrenz M."/>
            <person name="Spormann A.M."/>
            <person name="Op Den Camp H."/>
            <person name="Overmann J."/>
            <person name="Amann R."/>
            <person name="Jetten M.S.M."/>
            <person name="Mascher T."/>
            <person name="Medema M.H."/>
            <person name="Devos D.P."/>
            <person name="Kaster A.-K."/>
            <person name="Ovreas L."/>
            <person name="Rohde M."/>
            <person name="Galperin M.Y."/>
            <person name="Jogler C."/>
        </authorList>
    </citation>
    <scope>NUCLEOTIDE SEQUENCE [LARGE SCALE GENOMIC DNA]</scope>
    <source>
        <strain evidence="9 10">Pla123a</strain>
    </source>
</reference>
<evidence type="ECO:0000313" key="9">
    <source>
        <dbReference type="EMBL" id="TWT85462.1"/>
    </source>
</evidence>
<dbReference type="AlphaFoldDB" id="A0A5C5ZDQ7"/>
<evidence type="ECO:0000256" key="4">
    <source>
        <dbReference type="ARBA" id="ARBA00022729"/>
    </source>
</evidence>
<dbReference type="GO" id="GO:0004130">
    <property type="term" value="F:cytochrome-c peroxidase activity"/>
    <property type="evidence" value="ECO:0007669"/>
    <property type="project" value="UniProtKB-EC"/>
</dbReference>
<proteinExistence type="predicted"/>
<dbReference type="GO" id="GO:0020037">
    <property type="term" value="F:heme binding"/>
    <property type="evidence" value="ECO:0007669"/>
    <property type="project" value="InterPro"/>
</dbReference>
<comment type="subcellular location">
    <subcellularLocation>
        <location evidence="1">Cell envelope</location>
    </subcellularLocation>
</comment>
<dbReference type="InterPro" id="IPR051395">
    <property type="entry name" value="Cytochrome_c_Peroxidase/MauG"/>
</dbReference>
<dbReference type="InterPro" id="IPR009056">
    <property type="entry name" value="Cyt_c-like_dom"/>
</dbReference>
<evidence type="ECO:0000256" key="6">
    <source>
        <dbReference type="ARBA" id="ARBA00023004"/>
    </source>
</evidence>
<comment type="caution">
    <text evidence="9">The sequence shown here is derived from an EMBL/GenBank/DDBJ whole genome shotgun (WGS) entry which is preliminary data.</text>
</comment>
<dbReference type="GO" id="GO:0030313">
    <property type="term" value="C:cell envelope"/>
    <property type="evidence" value="ECO:0007669"/>
    <property type="project" value="UniProtKB-SubCell"/>
</dbReference>
<keyword evidence="4" id="KW-0732">Signal</keyword>
<gene>
    <name evidence="9" type="primary">ccp_1</name>
    <name evidence="9" type="ORF">Pla123a_02690</name>
</gene>
<keyword evidence="10" id="KW-1185">Reference proteome</keyword>